<proteinExistence type="predicted"/>
<evidence type="ECO:0000313" key="1">
    <source>
        <dbReference type="Proteomes" id="UP000035680"/>
    </source>
</evidence>
<dbReference type="AlphaFoldDB" id="A0A0K0FXC3"/>
<reference evidence="1" key="1">
    <citation type="submission" date="2014-07" db="EMBL/GenBank/DDBJ databases">
        <authorList>
            <person name="Martin A.A"/>
            <person name="De Silva N."/>
        </authorList>
    </citation>
    <scope>NUCLEOTIDE SEQUENCE</scope>
</reference>
<evidence type="ECO:0000313" key="2">
    <source>
        <dbReference type="WBParaSite" id="SVE_1709900.1"/>
    </source>
</evidence>
<reference evidence="2" key="2">
    <citation type="submission" date="2015-08" db="UniProtKB">
        <authorList>
            <consortium name="WormBaseParasite"/>
        </authorList>
    </citation>
    <scope>IDENTIFICATION</scope>
</reference>
<accession>A0A0K0FXC3</accession>
<name>A0A0K0FXC3_STRVS</name>
<organism evidence="1 2">
    <name type="scientific">Strongyloides venezuelensis</name>
    <name type="common">Threadworm</name>
    <dbReference type="NCBI Taxonomy" id="75913"/>
    <lineage>
        <taxon>Eukaryota</taxon>
        <taxon>Metazoa</taxon>
        <taxon>Ecdysozoa</taxon>
        <taxon>Nematoda</taxon>
        <taxon>Chromadorea</taxon>
        <taxon>Rhabditida</taxon>
        <taxon>Tylenchina</taxon>
        <taxon>Panagrolaimomorpha</taxon>
        <taxon>Strongyloidoidea</taxon>
        <taxon>Strongyloididae</taxon>
        <taxon>Strongyloides</taxon>
    </lineage>
</organism>
<keyword evidence="1" id="KW-1185">Reference proteome</keyword>
<dbReference type="Proteomes" id="UP000035680">
    <property type="component" value="Unassembled WGS sequence"/>
</dbReference>
<protein>
    <submittedName>
        <fullName evidence="2">Uncharacterized protein</fullName>
    </submittedName>
</protein>
<sequence>MIFLRSSDLNEKYFVFVEENFLYKTASSPFKSDACGVYNEFILSTFGTDHVSLFSVVSIVNGFHVNESVSIVMVKSSKNILAEDWEIIEKFEPLSGRAGTTRSLINTLIIGRL</sequence>
<dbReference type="WBParaSite" id="SVE_1709900.1">
    <property type="protein sequence ID" value="SVE_1709900.1"/>
    <property type="gene ID" value="SVE_1709900"/>
</dbReference>